<dbReference type="PROSITE" id="PS51462">
    <property type="entry name" value="NUDIX"/>
    <property type="match status" value="1"/>
</dbReference>
<dbReference type="PRINTS" id="PR00502">
    <property type="entry name" value="NUDIXFAMILY"/>
</dbReference>
<dbReference type="PANTHER" id="PTHR43046:SF14">
    <property type="entry name" value="MUTT_NUDIX FAMILY PROTEIN"/>
    <property type="match status" value="1"/>
</dbReference>
<dbReference type="AlphaFoldDB" id="A0A0A5GK82"/>
<dbReference type="Proteomes" id="UP000030528">
    <property type="component" value="Unassembled WGS sequence"/>
</dbReference>
<feature type="domain" description="Nudix hydrolase" evidence="3">
    <location>
        <begin position="10"/>
        <end position="143"/>
    </location>
</feature>
<dbReference type="Gene3D" id="3.90.79.10">
    <property type="entry name" value="Nucleoside Triphosphate Pyrophosphohydrolase"/>
    <property type="match status" value="1"/>
</dbReference>
<dbReference type="InterPro" id="IPR020476">
    <property type="entry name" value="Nudix_hydrolase"/>
</dbReference>
<dbReference type="PANTHER" id="PTHR43046">
    <property type="entry name" value="GDP-MANNOSE MANNOSYL HYDROLASE"/>
    <property type="match status" value="1"/>
</dbReference>
<dbReference type="eggNOG" id="COG0494">
    <property type="taxonomic scope" value="Bacteria"/>
</dbReference>
<evidence type="ECO:0000313" key="4">
    <source>
        <dbReference type="EMBL" id="KGX91638.1"/>
    </source>
</evidence>
<dbReference type="GO" id="GO:0016787">
    <property type="term" value="F:hydrolase activity"/>
    <property type="evidence" value="ECO:0007669"/>
    <property type="project" value="UniProtKB-KW"/>
</dbReference>
<gene>
    <name evidence="4" type="ORF">N781_03950</name>
</gene>
<keyword evidence="2" id="KW-0378">Hydrolase</keyword>
<dbReference type="CDD" id="cd04688">
    <property type="entry name" value="NUDIX_Hydrolase"/>
    <property type="match status" value="1"/>
</dbReference>
<protein>
    <submittedName>
        <fullName evidence="4">DNA mismatch repair protein MutT</fullName>
    </submittedName>
</protein>
<name>A0A0A5GK82_9BACI</name>
<comment type="cofactor">
    <cofactor evidence="1">
        <name>Mg(2+)</name>
        <dbReference type="ChEBI" id="CHEBI:18420"/>
    </cofactor>
</comment>
<dbReference type="Pfam" id="PF00293">
    <property type="entry name" value="NUDIX"/>
    <property type="match status" value="1"/>
</dbReference>
<comment type="caution">
    <text evidence="4">The sequence shown here is derived from an EMBL/GenBank/DDBJ whole genome shotgun (WGS) entry which is preliminary data.</text>
</comment>
<sequence length="162" mass="18806">MDIKFTVNDQRFNYRTVAVLIQDNHILVHRVLSDNHWTLPGGRVVMGETGSESLKREMLEELGYTVEVDRLLWFNENFFTYRNRNYHEIGLYYAVHTEVPLPLHKGTFSGLEDEPVEYKWVSLDELDTIELSPSFLPSKLCELNGHLEHLIEGYSHGEPLGS</sequence>
<evidence type="ECO:0000313" key="5">
    <source>
        <dbReference type="Proteomes" id="UP000030528"/>
    </source>
</evidence>
<evidence type="ECO:0000256" key="1">
    <source>
        <dbReference type="ARBA" id="ARBA00001946"/>
    </source>
</evidence>
<organism evidence="4 5">
    <name type="scientific">Pontibacillus halophilus JSM 076056 = DSM 19796</name>
    <dbReference type="NCBI Taxonomy" id="1385510"/>
    <lineage>
        <taxon>Bacteria</taxon>
        <taxon>Bacillati</taxon>
        <taxon>Bacillota</taxon>
        <taxon>Bacilli</taxon>
        <taxon>Bacillales</taxon>
        <taxon>Bacillaceae</taxon>
        <taxon>Pontibacillus</taxon>
    </lineage>
</organism>
<dbReference type="SUPFAM" id="SSF55811">
    <property type="entry name" value="Nudix"/>
    <property type="match status" value="1"/>
</dbReference>
<keyword evidence="5" id="KW-1185">Reference proteome</keyword>
<proteinExistence type="predicted"/>
<dbReference type="EMBL" id="AVPE01000009">
    <property type="protein sequence ID" value="KGX91638.1"/>
    <property type="molecule type" value="Genomic_DNA"/>
</dbReference>
<dbReference type="InterPro" id="IPR000086">
    <property type="entry name" value="NUDIX_hydrolase_dom"/>
</dbReference>
<reference evidence="4 5" key="1">
    <citation type="submission" date="2013-08" db="EMBL/GenBank/DDBJ databases">
        <authorList>
            <person name="Huang J."/>
            <person name="Wang G."/>
        </authorList>
    </citation>
    <scope>NUCLEOTIDE SEQUENCE [LARGE SCALE GENOMIC DNA]</scope>
    <source>
        <strain evidence="4 5">JSM 076056</strain>
    </source>
</reference>
<accession>A0A0A5GK82</accession>
<evidence type="ECO:0000256" key="2">
    <source>
        <dbReference type="ARBA" id="ARBA00022801"/>
    </source>
</evidence>
<dbReference type="InterPro" id="IPR015797">
    <property type="entry name" value="NUDIX_hydrolase-like_dom_sf"/>
</dbReference>
<dbReference type="STRING" id="1385510.GCA_000425205_02286"/>
<evidence type="ECO:0000259" key="3">
    <source>
        <dbReference type="PROSITE" id="PS51462"/>
    </source>
</evidence>